<dbReference type="EMBL" id="CAJOBR010008218">
    <property type="protein sequence ID" value="CAF4875974.1"/>
    <property type="molecule type" value="Genomic_DNA"/>
</dbReference>
<accession>A0A821TSB5</accession>
<feature type="compositionally biased region" description="Polar residues" evidence="1">
    <location>
        <begin position="67"/>
        <end position="76"/>
    </location>
</feature>
<evidence type="ECO:0000313" key="2">
    <source>
        <dbReference type="EMBL" id="CAF4875974.1"/>
    </source>
</evidence>
<feature type="compositionally biased region" description="Basic residues" evidence="1">
    <location>
        <begin position="27"/>
        <end position="37"/>
    </location>
</feature>
<dbReference type="AlphaFoldDB" id="A0A821TSB5"/>
<evidence type="ECO:0000256" key="1">
    <source>
        <dbReference type="SAM" id="MobiDB-lite"/>
    </source>
</evidence>
<gene>
    <name evidence="2" type="ORF">QYT958_LOCUS29003</name>
</gene>
<feature type="non-terminal residue" evidence="2">
    <location>
        <position position="1"/>
    </location>
</feature>
<organism evidence="2 3">
    <name type="scientific">Rotaria socialis</name>
    <dbReference type="NCBI Taxonomy" id="392032"/>
    <lineage>
        <taxon>Eukaryota</taxon>
        <taxon>Metazoa</taxon>
        <taxon>Spiralia</taxon>
        <taxon>Gnathifera</taxon>
        <taxon>Rotifera</taxon>
        <taxon>Eurotatoria</taxon>
        <taxon>Bdelloidea</taxon>
        <taxon>Philodinida</taxon>
        <taxon>Philodinidae</taxon>
        <taxon>Rotaria</taxon>
    </lineage>
</organism>
<comment type="caution">
    <text evidence="2">The sequence shown here is derived from an EMBL/GenBank/DDBJ whole genome shotgun (WGS) entry which is preliminary data.</text>
</comment>
<dbReference type="Proteomes" id="UP000663848">
    <property type="component" value="Unassembled WGS sequence"/>
</dbReference>
<name>A0A821TSB5_9BILA</name>
<sequence length="76" mass="9109">QNVIVYQNRLNDQSQIVQRNRTSIKQMKQKNAARKRNVLTQGHYSDEEDNNYDSPISDHGNLEQRSRVYNFNNYHQ</sequence>
<proteinExistence type="predicted"/>
<protein>
    <submittedName>
        <fullName evidence="2">Uncharacterized protein</fullName>
    </submittedName>
</protein>
<feature type="region of interest" description="Disordered" evidence="1">
    <location>
        <begin position="22"/>
        <end position="76"/>
    </location>
</feature>
<reference evidence="2" key="1">
    <citation type="submission" date="2021-02" db="EMBL/GenBank/DDBJ databases">
        <authorList>
            <person name="Nowell W R."/>
        </authorList>
    </citation>
    <scope>NUCLEOTIDE SEQUENCE</scope>
</reference>
<evidence type="ECO:0000313" key="3">
    <source>
        <dbReference type="Proteomes" id="UP000663848"/>
    </source>
</evidence>